<dbReference type="SUPFAM" id="SSF46894">
    <property type="entry name" value="C-terminal effector domain of the bipartite response regulators"/>
    <property type="match status" value="1"/>
</dbReference>
<evidence type="ECO:0000256" key="1">
    <source>
        <dbReference type="ARBA" id="ARBA00005820"/>
    </source>
</evidence>
<keyword evidence="4" id="KW-0804">Transcription</keyword>
<accession>A0ABQ3M4E5</accession>
<dbReference type="InterPro" id="IPR001867">
    <property type="entry name" value="OmpR/PhoB-type_DNA-bd"/>
</dbReference>
<protein>
    <recommendedName>
        <fullName evidence="9">DNA-binding transcriptional activator of the SARP family</fullName>
    </recommendedName>
</protein>
<evidence type="ECO:0000256" key="4">
    <source>
        <dbReference type="ARBA" id="ARBA00023163"/>
    </source>
</evidence>
<evidence type="ECO:0000259" key="6">
    <source>
        <dbReference type="SMART" id="SM01043"/>
    </source>
</evidence>
<evidence type="ECO:0008006" key="9">
    <source>
        <dbReference type="Google" id="ProtNLM"/>
    </source>
</evidence>
<dbReference type="PANTHER" id="PTHR35807">
    <property type="entry name" value="TRANSCRIPTIONAL REGULATOR REDD-RELATED"/>
    <property type="match status" value="1"/>
</dbReference>
<dbReference type="InterPro" id="IPR051677">
    <property type="entry name" value="AfsR-DnrI-RedD_regulator"/>
</dbReference>
<proteinExistence type="inferred from homology"/>
<dbReference type="EMBL" id="BNAR01000001">
    <property type="protein sequence ID" value="GHH31470.1"/>
    <property type="molecule type" value="Genomic_DNA"/>
</dbReference>
<keyword evidence="3" id="KW-0238">DNA-binding</keyword>
<dbReference type="PANTHER" id="PTHR35807:SF1">
    <property type="entry name" value="TRANSCRIPTIONAL REGULATOR REDD"/>
    <property type="match status" value="1"/>
</dbReference>
<dbReference type="CDD" id="cd15831">
    <property type="entry name" value="BTAD"/>
    <property type="match status" value="1"/>
</dbReference>
<comment type="similarity">
    <text evidence="1">Belongs to the AfsR/DnrI/RedD regulatory family.</text>
</comment>
<dbReference type="InterPro" id="IPR005158">
    <property type="entry name" value="BTAD"/>
</dbReference>
<reference evidence="8" key="1">
    <citation type="journal article" date="2019" name="Int. J. Syst. Evol. Microbiol.">
        <title>The Global Catalogue of Microorganisms (GCM) 10K type strain sequencing project: providing services to taxonomists for standard genome sequencing and annotation.</title>
        <authorList>
            <consortium name="The Broad Institute Genomics Platform"/>
            <consortium name="The Broad Institute Genome Sequencing Center for Infectious Disease"/>
            <person name="Wu L."/>
            <person name="Ma J."/>
        </authorList>
    </citation>
    <scope>NUCLEOTIDE SEQUENCE [LARGE SCALE GENOMIC DNA]</scope>
    <source>
        <strain evidence="8">CGMCC 4.7367</strain>
    </source>
</reference>
<comment type="caution">
    <text evidence="7">The sequence shown here is derived from an EMBL/GenBank/DDBJ whole genome shotgun (WGS) entry which is preliminary data.</text>
</comment>
<gene>
    <name evidence="7" type="ORF">GCM10017774_11100</name>
</gene>
<feature type="domain" description="Bacterial transcriptional activator" evidence="6">
    <location>
        <begin position="100"/>
        <end position="241"/>
    </location>
</feature>
<dbReference type="Gene3D" id="1.25.40.10">
    <property type="entry name" value="Tetratricopeptide repeat domain"/>
    <property type="match status" value="1"/>
</dbReference>
<dbReference type="Gene3D" id="1.10.10.10">
    <property type="entry name" value="Winged helix-like DNA-binding domain superfamily/Winged helix DNA-binding domain"/>
    <property type="match status" value="1"/>
</dbReference>
<evidence type="ECO:0000259" key="5">
    <source>
        <dbReference type="SMART" id="SM00862"/>
    </source>
</evidence>
<name>A0ABQ3M4E5_9PSEU</name>
<evidence type="ECO:0000313" key="7">
    <source>
        <dbReference type="EMBL" id="GHH31470.1"/>
    </source>
</evidence>
<dbReference type="InterPro" id="IPR011990">
    <property type="entry name" value="TPR-like_helical_dom_sf"/>
</dbReference>
<evidence type="ECO:0000256" key="2">
    <source>
        <dbReference type="ARBA" id="ARBA00023015"/>
    </source>
</evidence>
<dbReference type="Pfam" id="PF03704">
    <property type="entry name" value="BTAD"/>
    <property type="match status" value="1"/>
</dbReference>
<sequence>MEIVLLGTVGARSGGAEVDVGVRRHRFVLALLALEANSAVATDRIVDVVWREGPPRSARRMVHGIVSGLRSALSRHAADEEVRLVSEGDGYALHCDPLRVDAHRFRALLRQARTADDDARRVAVLDEALALWRGPALAGIAANGVRDVLSSGLEEARLGAVEHRLEARRRLGLSTAVDELLDLHRAHPHRPRLVEHLMLALHRAGRTPEALEVYRRARASLAREHGLDVSGDVERLHLAILRGETEQPPHTAVAVVPAQLPADLAGLVGRDAEVATLVRTASAARGELVVCAVDGMAGVGKTALSVRAAHHLGPRFPDGQLFLDLHGFTSGRAPVAPLDALRHLLGSFGVDDLPGDLDSAAGRWRSLVAGRRVLLVLDNASSDEQVVPLLPGGPGCAVVLTSRQRLTAGGRAVPLSLEPLTPAASGEVFRAAAALPATTGVGEVTTVCGGLPLALRTAANRLRNRPLWTVKDLAALLSDPTHVVAELRLLHAFDSSRAALDFHSRRAHSLLARHAPARFGVATAAALLDVPPRRAHRLLEDLVDLHLLVADGADGYSFHDLVRLHAAS</sequence>
<dbReference type="SMART" id="SM01043">
    <property type="entry name" value="BTAD"/>
    <property type="match status" value="1"/>
</dbReference>
<dbReference type="InterPro" id="IPR036388">
    <property type="entry name" value="WH-like_DNA-bd_sf"/>
</dbReference>
<keyword evidence="8" id="KW-1185">Reference proteome</keyword>
<dbReference type="InterPro" id="IPR016032">
    <property type="entry name" value="Sig_transdc_resp-reg_C-effctor"/>
</dbReference>
<keyword evidence="2" id="KW-0805">Transcription regulation</keyword>
<dbReference type="PRINTS" id="PR00364">
    <property type="entry name" value="DISEASERSIST"/>
</dbReference>
<evidence type="ECO:0000256" key="3">
    <source>
        <dbReference type="ARBA" id="ARBA00023125"/>
    </source>
</evidence>
<feature type="domain" description="OmpR/PhoB-type" evidence="5">
    <location>
        <begin position="15"/>
        <end position="93"/>
    </location>
</feature>
<evidence type="ECO:0000313" key="8">
    <source>
        <dbReference type="Proteomes" id="UP000605568"/>
    </source>
</evidence>
<dbReference type="SUPFAM" id="SSF48452">
    <property type="entry name" value="TPR-like"/>
    <property type="match status" value="1"/>
</dbReference>
<dbReference type="InterPro" id="IPR027417">
    <property type="entry name" value="P-loop_NTPase"/>
</dbReference>
<dbReference type="SMART" id="SM00862">
    <property type="entry name" value="Trans_reg_C"/>
    <property type="match status" value="1"/>
</dbReference>
<dbReference type="SUPFAM" id="SSF52540">
    <property type="entry name" value="P-loop containing nucleoside triphosphate hydrolases"/>
    <property type="match status" value="1"/>
</dbReference>
<dbReference type="Proteomes" id="UP000605568">
    <property type="component" value="Unassembled WGS sequence"/>
</dbReference>
<organism evidence="7 8">
    <name type="scientific">Lentzea cavernae</name>
    <dbReference type="NCBI Taxonomy" id="2020703"/>
    <lineage>
        <taxon>Bacteria</taxon>
        <taxon>Bacillati</taxon>
        <taxon>Actinomycetota</taxon>
        <taxon>Actinomycetes</taxon>
        <taxon>Pseudonocardiales</taxon>
        <taxon>Pseudonocardiaceae</taxon>
        <taxon>Lentzea</taxon>
    </lineage>
</organism>